<gene>
    <name evidence="2" type="ORF">glysoja_028327</name>
</gene>
<evidence type="ECO:0000256" key="1">
    <source>
        <dbReference type="SAM" id="MobiDB-lite"/>
    </source>
</evidence>
<protein>
    <submittedName>
        <fullName evidence="2">Uncharacterized protein</fullName>
    </submittedName>
</protein>
<evidence type="ECO:0000313" key="2">
    <source>
        <dbReference type="EMBL" id="KHN02124.1"/>
    </source>
</evidence>
<proteinExistence type="predicted"/>
<sequence length="99" mass="10921">MPTIKTRLSMWGPKAALSSPPSLPSPTSPATTKDALNKVLPEGLPMGMVDEFQDSLRTALLVRQSFLDLRDNFRRVVDPPMWSSNGKGAVFVLFFCSPR</sequence>
<dbReference type="EMBL" id="KN670433">
    <property type="protein sequence ID" value="KHN02124.1"/>
    <property type="molecule type" value="Genomic_DNA"/>
</dbReference>
<reference evidence="2" key="1">
    <citation type="submission" date="2014-07" db="EMBL/GenBank/DDBJ databases">
        <title>Identification of a novel salt tolerance gene in wild soybean by whole-genome sequencing.</title>
        <authorList>
            <person name="Lam H.-M."/>
            <person name="Qi X."/>
            <person name="Li M.-W."/>
            <person name="Liu X."/>
            <person name="Xie M."/>
            <person name="Ni M."/>
            <person name="Xu X."/>
        </authorList>
    </citation>
    <scope>NUCLEOTIDE SEQUENCE [LARGE SCALE GENOMIC DNA]</scope>
    <source>
        <tissue evidence="2">Root</tissue>
    </source>
</reference>
<organism evidence="2">
    <name type="scientific">Glycine soja</name>
    <name type="common">Wild soybean</name>
    <dbReference type="NCBI Taxonomy" id="3848"/>
    <lineage>
        <taxon>Eukaryota</taxon>
        <taxon>Viridiplantae</taxon>
        <taxon>Streptophyta</taxon>
        <taxon>Embryophyta</taxon>
        <taxon>Tracheophyta</taxon>
        <taxon>Spermatophyta</taxon>
        <taxon>Magnoliopsida</taxon>
        <taxon>eudicotyledons</taxon>
        <taxon>Gunneridae</taxon>
        <taxon>Pentapetalae</taxon>
        <taxon>rosids</taxon>
        <taxon>fabids</taxon>
        <taxon>Fabales</taxon>
        <taxon>Fabaceae</taxon>
        <taxon>Papilionoideae</taxon>
        <taxon>50 kb inversion clade</taxon>
        <taxon>NPAAA clade</taxon>
        <taxon>indigoferoid/millettioid clade</taxon>
        <taxon>Phaseoleae</taxon>
        <taxon>Glycine</taxon>
        <taxon>Glycine subgen. Soja</taxon>
    </lineage>
</organism>
<name>A0A0B2P3G0_GLYSO</name>
<dbReference type="AlphaFoldDB" id="A0A0B2P3G0"/>
<dbReference type="Proteomes" id="UP000053555">
    <property type="component" value="Unassembled WGS sequence"/>
</dbReference>
<feature type="region of interest" description="Disordered" evidence="1">
    <location>
        <begin position="12"/>
        <end position="32"/>
    </location>
</feature>
<accession>A0A0B2P3G0</accession>